<feature type="compositionally biased region" description="Basic and acidic residues" evidence="5">
    <location>
        <begin position="451"/>
        <end position="473"/>
    </location>
</feature>
<name>A0A284S8D3_ARMOS</name>
<dbReference type="SUPFAM" id="SSF54001">
    <property type="entry name" value="Cysteine proteinases"/>
    <property type="match status" value="1"/>
</dbReference>
<evidence type="ECO:0000259" key="6">
    <source>
        <dbReference type="PROSITE" id="PS50600"/>
    </source>
</evidence>
<sequence length="874" mass="98312">MGWIHTAFLSFAITNVEHWDMRVLLLRMMAYWKKVITEEEDLAAHEGHVPDISTHDGFLDLCALGNLLIYLPAFSGRKDRHWNDLRFAVAQYWEVASWANQHLALTGLHETGDVYEAHVAFKLSALQFGQALIDYHEAVKKSHLYEVIDNEDRLHRTWFRTDVVKLCEDVIGDELKREQRQAERPQEDSLFWHPPFDVSRVEDIPDHVDILRYDDIDFGDDAAQGDESDSSPLTSVSGTPELKDGSSAGPLMQLASPTHKGNPNNQNVSDSESSASSESSQSSLSAPRDQATPRKGKRSKVLEMTTDQSGSPKKPVSKKRRLSARATLTADTDDDSSDTHPNVMHRLKTKHHLSMDSDGSMDPQSSSNDSDSAFLDTQEGASQASYAYSALVDNDQSSPHDSTPVDWSALLVLRSQSPTAEELSDLSNGERFDVLMARHKEAIHRREVNDTPRTANVEHPKDQGEAEHAHPVEGKPVSAVEFGDGELGEEYLRFMSEDAFLHGLTDEKGAHASVDVPPTSKRPLDESVEEEETMVKRPRVLSPSLASDIGALITATSQSFVGLSRVGLPPDLVQQIIVIDSGLRDRQATDSDKDEDSQIYEISDKDKEDEPESPAEVSQWRDEFQKGLHDYLKDHQPVISLLEHDESQTSPCDLYQCVCSLLEVNPQSTWRFYGRSTRLNRGSLRRLLKMGNSWLDDGMVSVVLQVLCRHYSSWGMAESVALASKNAAVKAFKRLMKAHIELGTCDFILPIHEDKHWVLFHLNLPSHQMICYDSLGGDEDELRDIYERLWDLIKPVTPDPDRPFQFEVAQSVPMQKDSINCGVYMIAFAWHLMRQGRPPSSTDTMWSTAEFADRFRLDILHLLAHNWSDDGLTI</sequence>
<evidence type="ECO:0000313" key="7">
    <source>
        <dbReference type="EMBL" id="SJL17236.1"/>
    </source>
</evidence>
<feature type="compositionally biased region" description="Low complexity" evidence="5">
    <location>
        <begin position="269"/>
        <end position="286"/>
    </location>
</feature>
<dbReference type="GO" id="GO:0005634">
    <property type="term" value="C:nucleus"/>
    <property type="evidence" value="ECO:0007669"/>
    <property type="project" value="TreeGrafter"/>
</dbReference>
<dbReference type="GO" id="GO:0016929">
    <property type="term" value="F:deSUMOylase activity"/>
    <property type="evidence" value="ECO:0007669"/>
    <property type="project" value="TreeGrafter"/>
</dbReference>
<keyword evidence="2" id="KW-0645">Protease</keyword>
<feature type="compositionally biased region" description="Acidic residues" evidence="5">
    <location>
        <begin position="219"/>
        <end position="229"/>
    </location>
</feature>
<dbReference type="OrthoDB" id="3053019at2759"/>
<accession>A0A284S8D3</accession>
<dbReference type="GO" id="GO:0016926">
    <property type="term" value="P:protein desumoylation"/>
    <property type="evidence" value="ECO:0007669"/>
    <property type="project" value="TreeGrafter"/>
</dbReference>
<evidence type="ECO:0000256" key="1">
    <source>
        <dbReference type="ARBA" id="ARBA00005234"/>
    </source>
</evidence>
<evidence type="ECO:0000313" key="8">
    <source>
        <dbReference type="Proteomes" id="UP000219338"/>
    </source>
</evidence>
<dbReference type="PANTHER" id="PTHR12606">
    <property type="entry name" value="SENTRIN/SUMO-SPECIFIC PROTEASE"/>
    <property type="match status" value="1"/>
</dbReference>
<dbReference type="InterPro" id="IPR038765">
    <property type="entry name" value="Papain-like_cys_pep_sf"/>
</dbReference>
<organism evidence="7 8">
    <name type="scientific">Armillaria ostoyae</name>
    <name type="common">Armillaria root rot fungus</name>
    <dbReference type="NCBI Taxonomy" id="47428"/>
    <lineage>
        <taxon>Eukaryota</taxon>
        <taxon>Fungi</taxon>
        <taxon>Dikarya</taxon>
        <taxon>Basidiomycota</taxon>
        <taxon>Agaricomycotina</taxon>
        <taxon>Agaricomycetes</taxon>
        <taxon>Agaricomycetidae</taxon>
        <taxon>Agaricales</taxon>
        <taxon>Marasmiineae</taxon>
        <taxon>Physalacriaceae</taxon>
        <taxon>Armillaria</taxon>
    </lineage>
</organism>
<keyword evidence="8" id="KW-1185">Reference proteome</keyword>
<proteinExistence type="inferred from homology"/>
<dbReference type="Pfam" id="PF02902">
    <property type="entry name" value="Peptidase_C48"/>
    <property type="match status" value="1"/>
</dbReference>
<keyword evidence="3" id="KW-0378">Hydrolase</keyword>
<protein>
    <recommendedName>
        <fullName evidence="6">Ubiquitin-like protease family profile domain-containing protein</fullName>
    </recommendedName>
</protein>
<reference evidence="8" key="1">
    <citation type="journal article" date="2017" name="Nat. Ecol. Evol.">
        <title>Genome expansion and lineage-specific genetic innovations in the forest pathogenic fungi Armillaria.</title>
        <authorList>
            <person name="Sipos G."/>
            <person name="Prasanna A.N."/>
            <person name="Walter M.C."/>
            <person name="O'Connor E."/>
            <person name="Balint B."/>
            <person name="Krizsan K."/>
            <person name="Kiss B."/>
            <person name="Hess J."/>
            <person name="Varga T."/>
            <person name="Slot J."/>
            <person name="Riley R."/>
            <person name="Boka B."/>
            <person name="Rigling D."/>
            <person name="Barry K."/>
            <person name="Lee J."/>
            <person name="Mihaltcheva S."/>
            <person name="LaButti K."/>
            <person name="Lipzen A."/>
            <person name="Waldron R."/>
            <person name="Moloney N.M."/>
            <person name="Sperisen C."/>
            <person name="Kredics L."/>
            <person name="Vagvoelgyi C."/>
            <person name="Patrignani A."/>
            <person name="Fitzpatrick D."/>
            <person name="Nagy I."/>
            <person name="Doyle S."/>
            <person name="Anderson J.B."/>
            <person name="Grigoriev I.V."/>
            <person name="Gueldener U."/>
            <person name="Muensterkoetter M."/>
            <person name="Nagy L.G."/>
        </authorList>
    </citation>
    <scope>NUCLEOTIDE SEQUENCE [LARGE SCALE GENOMIC DNA]</scope>
    <source>
        <strain evidence="8">C18/9</strain>
    </source>
</reference>
<feature type="region of interest" description="Disordered" evidence="5">
    <location>
        <begin position="585"/>
        <end position="619"/>
    </location>
</feature>
<gene>
    <name evidence="7" type="ORF">ARMOST_20782</name>
</gene>
<feature type="compositionally biased region" description="Polar residues" evidence="5">
    <location>
        <begin position="255"/>
        <end position="268"/>
    </location>
</feature>
<keyword evidence="4" id="KW-0788">Thiol protease</keyword>
<dbReference type="STRING" id="47428.A0A284S8D3"/>
<dbReference type="GO" id="GO:0006508">
    <property type="term" value="P:proteolysis"/>
    <property type="evidence" value="ECO:0007669"/>
    <property type="project" value="UniProtKB-KW"/>
</dbReference>
<dbReference type="AlphaFoldDB" id="A0A284S8D3"/>
<evidence type="ECO:0000256" key="3">
    <source>
        <dbReference type="ARBA" id="ARBA00022801"/>
    </source>
</evidence>
<feature type="compositionally biased region" description="Polar residues" evidence="5">
    <location>
        <begin position="362"/>
        <end position="371"/>
    </location>
</feature>
<evidence type="ECO:0000256" key="4">
    <source>
        <dbReference type="ARBA" id="ARBA00022807"/>
    </source>
</evidence>
<dbReference type="Proteomes" id="UP000219338">
    <property type="component" value="Unassembled WGS sequence"/>
</dbReference>
<feature type="region of interest" description="Disordered" evidence="5">
    <location>
        <begin position="510"/>
        <end position="536"/>
    </location>
</feature>
<feature type="compositionally biased region" description="Basic residues" evidence="5">
    <location>
        <begin position="343"/>
        <end position="352"/>
    </location>
</feature>
<dbReference type="PANTHER" id="PTHR12606:SF141">
    <property type="entry name" value="GH15225P-RELATED"/>
    <property type="match status" value="1"/>
</dbReference>
<comment type="similarity">
    <text evidence="1">Belongs to the peptidase C48 family.</text>
</comment>
<dbReference type="Gene3D" id="3.40.395.10">
    <property type="entry name" value="Adenoviral Proteinase, Chain A"/>
    <property type="match status" value="1"/>
</dbReference>
<evidence type="ECO:0000256" key="2">
    <source>
        <dbReference type="ARBA" id="ARBA00022670"/>
    </source>
</evidence>
<feature type="domain" description="Ubiquitin-like protease family profile" evidence="6">
    <location>
        <begin position="677"/>
        <end position="832"/>
    </location>
</feature>
<dbReference type="EMBL" id="FUEG01000042">
    <property type="protein sequence ID" value="SJL17236.1"/>
    <property type="molecule type" value="Genomic_DNA"/>
</dbReference>
<feature type="region of interest" description="Disordered" evidence="5">
    <location>
        <begin position="219"/>
        <end position="380"/>
    </location>
</feature>
<dbReference type="InterPro" id="IPR003653">
    <property type="entry name" value="Peptidase_C48_C"/>
</dbReference>
<feature type="region of interest" description="Disordered" evidence="5">
    <location>
        <begin position="451"/>
        <end position="474"/>
    </location>
</feature>
<dbReference type="PROSITE" id="PS50600">
    <property type="entry name" value="ULP_PROTEASE"/>
    <property type="match status" value="1"/>
</dbReference>
<evidence type="ECO:0000256" key="5">
    <source>
        <dbReference type="SAM" id="MobiDB-lite"/>
    </source>
</evidence>